<feature type="DNA-binding region" description="H-T-H motif" evidence="5">
    <location>
        <begin position="37"/>
        <end position="56"/>
    </location>
</feature>
<dbReference type="InterPro" id="IPR050109">
    <property type="entry name" value="HTH-type_TetR-like_transc_reg"/>
</dbReference>
<evidence type="ECO:0000256" key="3">
    <source>
        <dbReference type="ARBA" id="ARBA00023125"/>
    </source>
</evidence>
<dbReference type="InterPro" id="IPR001647">
    <property type="entry name" value="HTH_TetR"/>
</dbReference>
<dbReference type="InterPro" id="IPR009057">
    <property type="entry name" value="Homeodomain-like_sf"/>
</dbReference>
<dbReference type="Pfam" id="PF02909">
    <property type="entry name" value="TetR_C_1"/>
    <property type="match status" value="1"/>
</dbReference>
<organism evidence="7 8">
    <name type="scientific">Nocardia albiluteola</name>
    <dbReference type="NCBI Taxonomy" id="2842303"/>
    <lineage>
        <taxon>Bacteria</taxon>
        <taxon>Bacillati</taxon>
        <taxon>Actinomycetota</taxon>
        <taxon>Actinomycetes</taxon>
        <taxon>Mycobacteriales</taxon>
        <taxon>Nocardiaceae</taxon>
        <taxon>Nocardia</taxon>
    </lineage>
</organism>
<gene>
    <name evidence="7" type="ORF">KO481_30615</name>
</gene>
<reference evidence="7 8" key="1">
    <citation type="submission" date="2021-06" db="EMBL/GenBank/DDBJ databases">
        <title>Actinomycetes sequencing.</title>
        <authorList>
            <person name="Shan Q."/>
        </authorList>
    </citation>
    <scope>NUCLEOTIDE SEQUENCE [LARGE SCALE GENOMIC DNA]</scope>
    <source>
        <strain evidence="7 8">NEAU-G5</strain>
    </source>
</reference>
<name>A0ABS6B9G3_9NOCA</name>
<dbReference type="InterPro" id="IPR004111">
    <property type="entry name" value="Repressor_TetR_C"/>
</dbReference>
<dbReference type="Gene3D" id="1.10.10.60">
    <property type="entry name" value="Homeodomain-like"/>
    <property type="match status" value="1"/>
</dbReference>
<accession>A0ABS6B9G3</accession>
<dbReference type="EMBL" id="JAHKNI010000012">
    <property type="protein sequence ID" value="MBU3065863.1"/>
    <property type="molecule type" value="Genomic_DNA"/>
</dbReference>
<sequence>MTSARRGRPRTGSGLTRPAVVTAAREIVREEGVDRLSMRRVASRLGVDVSSLYWHVGNKDELIDLLADDLLADAVWPDPALPWRHRVEQALTSYRDLLLTHRDAATIVAGRWVQGPNTLRALETLVAALLTAGLTPPAAAETAFLLNSYVTGFVLQELRPMNAAEAAGSTAAQVLDQARTRLEELPEADFPALRLVAAHLTAPNMDDRFRRGIALTLDGLHL</sequence>
<dbReference type="PRINTS" id="PR00400">
    <property type="entry name" value="TETREPRESSOR"/>
</dbReference>
<dbReference type="InterPro" id="IPR036271">
    <property type="entry name" value="Tet_transcr_reg_TetR-rel_C_sf"/>
</dbReference>
<dbReference type="Pfam" id="PF00440">
    <property type="entry name" value="TetR_N"/>
    <property type="match status" value="1"/>
</dbReference>
<keyword evidence="8" id="KW-1185">Reference proteome</keyword>
<evidence type="ECO:0000313" key="7">
    <source>
        <dbReference type="EMBL" id="MBU3065863.1"/>
    </source>
</evidence>
<evidence type="ECO:0000259" key="6">
    <source>
        <dbReference type="PROSITE" id="PS50977"/>
    </source>
</evidence>
<evidence type="ECO:0000313" key="8">
    <source>
        <dbReference type="Proteomes" id="UP000733379"/>
    </source>
</evidence>
<evidence type="ECO:0000256" key="4">
    <source>
        <dbReference type="ARBA" id="ARBA00023163"/>
    </source>
</evidence>
<keyword evidence="2" id="KW-0805">Transcription regulation</keyword>
<dbReference type="Proteomes" id="UP000733379">
    <property type="component" value="Unassembled WGS sequence"/>
</dbReference>
<keyword evidence="3 5" id="KW-0238">DNA-binding</keyword>
<feature type="domain" description="HTH tetR-type" evidence="6">
    <location>
        <begin position="14"/>
        <end position="74"/>
    </location>
</feature>
<evidence type="ECO:0000256" key="5">
    <source>
        <dbReference type="PROSITE-ProRule" id="PRU00335"/>
    </source>
</evidence>
<dbReference type="PANTHER" id="PTHR30055:SF151">
    <property type="entry name" value="TRANSCRIPTIONAL REGULATORY PROTEIN"/>
    <property type="match status" value="1"/>
</dbReference>
<dbReference type="SUPFAM" id="SSF46689">
    <property type="entry name" value="Homeodomain-like"/>
    <property type="match status" value="1"/>
</dbReference>
<dbReference type="RefSeq" id="WP_215921930.1">
    <property type="nucleotide sequence ID" value="NZ_JAHKNI010000012.1"/>
</dbReference>
<dbReference type="PANTHER" id="PTHR30055">
    <property type="entry name" value="HTH-TYPE TRANSCRIPTIONAL REGULATOR RUTR"/>
    <property type="match status" value="1"/>
</dbReference>
<protein>
    <submittedName>
        <fullName evidence="7">TetR/AcrR family transcriptional regulator C-terminal domain-containing protein</fullName>
    </submittedName>
</protein>
<dbReference type="InterPro" id="IPR003012">
    <property type="entry name" value="Tet_transcr_reg_TetR"/>
</dbReference>
<dbReference type="PROSITE" id="PS50977">
    <property type="entry name" value="HTH_TETR_2"/>
    <property type="match status" value="1"/>
</dbReference>
<comment type="caution">
    <text evidence="7">The sequence shown here is derived from an EMBL/GenBank/DDBJ whole genome shotgun (WGS) entry which is preliminary data.</text>
</comment>
<proteinExistence type="predicted"/>
<dbReference type="SUPFAM" id="SSF48498">
    <property type="entry name" value="Tetracyclin repressor-like, C-terminal domain"/>
    <property type="match status" value="1"/>
</dbReference>
<evidence type="ECO:0000256" key="2">
    <source>
        <dbReference type="ARBA" id="ARBA00023015"/>
    </source>
</evidence>
<evidence type="ECO:0000256" key="1">
    <source>
        <dbReference type="ARBA" id="ARBA00022491"/>
    </source>
</evidence>
<dbReference type="PRINTS" id="PR00455">
    <property type="entry name" value="HTHTETR"/>
</dbReference>
<keyword evidence="1" id="KW-0678">Repressor</keyword>
<dbReference type="Gene3D" id="1.10.357.10">
    <property type="entry name" value="Tetracycline Repressor, domain 2"/>
    <property type="match status" value="1"/>
</dbReference>
<keyword evidence="4" id="KW-0804">Transcription</keyword>